<comment type="caution">
    <text evidence="3">The sequence shown here is derived from an EMBL/GenBank/DDBJ whole genome shotgun (WGS) entry which is preliminary data.</text>
</comment>
<dbReference type="GO" id="GO:0012505">
    <property type="term" value="C:endomembrane system"/>
    <property type="evidence" value="ECO:0007669"/>
    <property type="project" value="UniProtKB-SubCell"/>
</dbReference>
<dbReference type="Proteomes" id="UP000796880">
    <property type="component" value="Unassembled WGS sequence"/>
</dbReference>
<evidence type="ECO:0000256" key="2">
    <source>
        <dbReference type="ARBA" id="ARBA00022842"/>
    </source>
</evidence>
<gene>
    <name evidence="3" type="ORF">FNV43_RR06621</name>
</gene>
<sequence length="113" mass="12699">MAASNLHCVAIAYRSYELDKVPTDEEQPDHWALPEDDLILHAIVGIKDPCRPGVRDEVRLCQKAGVKFGKEIDSHDAIIRDNEAPVNEVAFLEIFTAIINIRLLYCKLNTQLG</sequence>
<dbReference type="SUPFAM" id="SSF81660">
    <property type="entry name" value="Metal cation-transporting ATPase, ATP-binding domain N"/>
    <property type="match status" value="1"/>
</dbReference>
<comment type="subcellular location">
    <subcellularLocation>
        <location evidence="1">Endomembrane system</location>
        <topology evidence="1">Multi-pass membrane protein</topology>
    </subcellularLocation>
</comment>
<dbReference type="GO" id="GO:0005388">
    <property type="term" value="F:P-type calcium transporter activity"/>
    <property type="evidence" value="ECO:0007669"/>
    <property type="project" value="TreeGrafter"/>
</dbReference>
<name>A0A8K0HDR5_9ROSA</name>
<keyword evidence="4" id="KW-1185">Reference proteome</keyword>
<dbReference type="EMBL" id="VOIH02000003">
    <property type="protein sequence ID" value="KAF3450536.1"/>
    <property type="molecule type" value="Genomic_DNA"/>
</dbReference>
<protein>
    <submittedName>
        <fullName evidence="3">Uncharacterized protein</fullName>
    </submittedName>
</protein>
<organism evidence="3 4">
    <name type="scientific">Rhamnella rubrinervis</name>
    <dbReference type="NCBI Taxonomy" id="2594499"/>
    <lineage>
        <taxon>Eukaryota</taxon>
        <taxon>Viridiplantae</taxon>
        <taxon>Streptophyta</taxon>
        <taxon>Embryophyta</taxon>
        <taxon>Tracheophyta</taxon>
        <taxon>Spermatophyta</taxon>
        <taxon>Magnoliopsida</taxon>
        <taxon>eudicotyledons</taxon>
        <taxon>Gunneridae</taxon>
        <taxon>Pentapetalae</taxon>
        <taxon>rosids</taxon>
        <taxon>fabids</taxon>
        <taxon>Rosales</taxon>
        <taxon>Rhamnaceae</taxon>
        <taxon>rhamnoid group</taxon>
        <taxon>Rhamneae</taxon>
        <taxon>Rhamnella</taxon>
    </lineage>
</organism>
<dbReference type="OrthoDB" id="3352408at2759"/>
<dbReference type="InterPro" id="IPR023214">
    <property type="entry name" value="HAD_sf"/>
</dbReference>
<evidence type="ECO:0000313" key="4">
    <source>
        <dbReference type="Proteomes" id="UP000796880"/>
    </source>
</evidence>
<dbReference type="Gene3D" id="3.40.1110.10">
    <property type="entry name" value="Calcium-transporting ATPase, cytoplasmic domain N"/>
    <property type="match status" value="1"/>
</dbReference>
<proteinExistence type="predicted"/>
<dbReference type="InterPro" id="IPR023299">
    <property type="entry name" value="ATPase_P-typ_cyto_dom_N"/>
</dbReference>
<dbReference type="GO" id="GO:0005886">
    <property type="term" value="C:plasma membrane"/>
    <property type="evidence" value="ECO:0007669"/>
    <property type="project" value="TreeGrafter"/>
</dbReference>
<dbReference type="PANTHER" id="PTHR24093">
    <property type="entry name" value="CATION TRANSPORTING ATPASE"/>
    <property type="match status" value="1"/>
</dbReference>
<reference evidence="3" key="1">
    <citation type="submission" date="2020-03" db="EMBL/GenBank/DDBJ databases">
        <title>A high-quality chromosome-level genome assembly of a woody plant with both climbing and erect habits, Rhamnella rubrinervis.</title>
        <authorList>
            <person name="Lu Z."/>
            <person name="Yang Y."/>
            <person name="Zhu X."/>
            <person name="Sun Y."/>
        </authorList>
    </citation>
    <scope>NUCLEOTIDE SEQUENCE</scope>
    <source>
        <strain evidence="3">BYM</strain>
        <tissue evidence="3">Leaf</tissue>
    </source>
</reference>
<evidence type="ECO:0000313" key="3">
    <source>
        <dbReference type="EMBL" id="KAF3450536.1"/>
    </source>
</evidence>
<dbReference type="GO" id="GO:0000166">
    <property type="term" value="F:nucleotide binding"/>
    <property type="evidence" value="ECO:0007669"/>
    <property type="project" value="InterPro"/>
</dbReference>
<dbReference type="AlphaFoldDB" id="A0A8K0HDR5"/>
<keyword evidence="2" id="KW-0460">Magnesium</keyword>
<dbReference type="Gene3D" id="3.40.50.1000">
    <property type="entry name" value="HAD superfamily/HAD-like"/>
    <property type="match status" value="1"/>
</dbReference>
<accession>A0A8K0HDR5</accession>
<evidence type="ECO:0000256" key="1">
    <source>
        <dbReference type="ARBA" id="ARBA00004127"/>
    </source>
</evidence>
<dbReference type="PANTHER" id="PTHR24093:SF369">
    <property type="entry name" value="CALCIUM-TRANSPORTING ATPASE"/>
    <property type="match status" value="1"/>
</dbReference>